<accession>A0A0L0QKL0</accession>
<dbReference type="AlphaFoldDB" id="A0A0L0QKL0"/>
<feature type="transmembrane region" description="Helical" evidence="1">
    <location>
        <begin position="81"/>
        <end position="101"/>
    </location>
</feature>
<dbReference type="GeneID" id="66871782"/>
<evidence type="ECO:0000313" key="3">
    <source>
        <dbReference type="Proteomes" id="UP000036780"/>
    </source>
</evidence>
<name>A0A0L0QKL0_VIRPA</name>
<gene>
    <name evidence="2" type="ORF">AFK71_09460</name>
</gene>
<dbReference type="GO" id="GO:0005886">
    <property type="term" value="C:plasma membrane"/>
    <property type="evidence" value="ECO:0007669"/>
    <property type="project" value="InterPro"/>
</dbReference>
<dbReference type="PATRIC" id="fig|1473.5.peg.370"/>
<dbReference type="GO" id="GO:0015234">
    <property type="term" value="F:thiamine transmembrane transporter activity"/>
    <property type="evidence" value="ECO:0007669"/>
    <property type="project" value="InterPro"/>
</dbReference>
<protein>
    <submittedName>
        <fullName evidence="2">Proton-coupled thiamine transporter YuaJ</fullName>
    </submittedName>
</protein>
<comment type="caution">
    <text evidence="2">The sequence shown here is derived from an EMBL/GenBank/DDBJ whole genome shotgun (WGS) entry which is preliminary data.</text>
</comment>
<keyword evidence="3" id="KW-1185">Reference proteome</keyword>
<proteinExistence type="predicted"/>
<dbReference type="Proteomes" id="UP000036780">
    <property type="component" value="Unassembled WGS sequence"/>
</dbReference>
<dbReference type="InterPro" id="IPR012651">
    <property type="entry name" value="Thia_Transptr_ThiT"/>
</dbReference>
<keyword evidence="1" id="KW-0472">Membrane</keyword>
<evidence type="ECO:0000313" key="2">
    <source>
        <dbReference type="EMBL" id="KNE18813.1"/>
    </source>
</evidence>
<evidence type="ECO:0000256" key="1">
    <source>
        <dbReference type="SAM" id="Phobius"/>
    </source>
</evidence>
<organism evidence="2 3">
    <name type="scientific">Virgibacillus pantothenticus</name>
    <dbReference type="NCBI Taxonomy" id="1473"/>
    <lineage>
        <taxon>Bacteria</taxon>
        <taxon>Bacillati</taxon>
        <taxon>Bacillota</taxon>
        <taxon>Bacilli</taxon>
        <taxon>Bacillales</taxon>
        <taxon>Bacillaceae</taxon>
        <taxon>Virgibacillus</taxon>
    </lineage>
</organism>
<keyword evidence="1" id="KW-0812">Transmembrane</keyword>
<dbReference type="RefSeq" id="WP_050351303.1">
    <property type="nucleotide sequence ID" value="NZ_BOSN01000002.1"/>
</dbReference>
<dbReference type="Gene3D" id="1.10.1760.20">
    <property type="match status" value="1"/>
</dbReference>
<sequence length="196" mass="21510">MINVRLLVMIEAAFFAAFAMILDFLPSIKLSPAISISFAMVPIFILTFRRGVIAGVLSGFLWGLLQVMLGDAYYLTPLQFLIEYFIAFAFVGFAGLLYPVIQKNVQNGNKKVALAWVVAATLVGSIARYFWHFLAGVIFWGKYAPKGMSPVVYSFIANGATMLGAFVFCSVVLVVLLASAPRLIQTDEFTAKRKAS</sequence>
<dbReference type="NCBIfam" id="TIGR02357">
    <property type="entry name" value="ECF_ThiT_YuaJ"/>
    <property type="match status" value="1"/>
</dbReference>
<reference evidence="3" key="1">
    <citation type="submission" date="2015-07" db="EMBL/GenBank/DDBJ databases">
        <title>Fjat-10053 dsm26.</title>
        <authorList>
            <person name="Liu B."/>
            <person name="Wang J."/>
            <person name="Zhu Y."/>
            <person name="Liu G."/>
            <person name="Chen Q."/>
            <person name="Chen Z."/>
            <person name="Lan J."/>
            <person name="Che J."/>
            <person name="Ge C."/>
            <person name="Shi H."/>
            <person name="Pan Z."/>
            <person name="Liu X."/>
        </authorList>
    </citation>
    <scope>NUCLEOTIDE SEQUENCE [LARGE SCALE GENOMIC DNA]</scope>
    <source>
        <strain evidence="3">DSM 26</strain>
    </source>
</reference>
<feature type="transmembrane region" description="Helical" evidence="1">
    <location>
        <begin position="113"/>
        <end position="131"/>
    </location>
</feature>
<dbReference type="OrthoDB" id="9795813at2"/>
<dbReference type="EMBL" id="LGTO01000007">
    <property type="protein sequence ID" value="KNE18813.1"/>
    <property type="molecule type" value="Genomic_DNA"/>
</dbReference>
<feature type="transmembrane region" description="Helical" evidence="1">
    <location>
        <begin position="151"/>
        <end position="178"/>
    </location>
</feature>
<keyword evidence="1" id="KW-1133">Transmembrane helix</keyword>
<feature type="transmembrane region" description="Helical" evidence="1">
    <location>
        <begin position="37"/>
        <end position="61"/>
    </location>
</feature>
<feature type="transmembrane region" description="Helical" evidence="1">
    <location>
        <begin position="6"/>
        <end position="25"/>
    </location>
</feature>
<dbReference type="Pfam" id="PF09515">
    <property type="entry name" value="Thia_YuaJ"/>
    <property type="match status" value="1"/>
</dbReference>